<dbReference type="EMBL" id="JBHSOH010000014">
    <property type="protein sequence ID" value="MFC5849094.1"/>
    <property type="molecule type" value="Genomic_DNA"/>
</dbReference>
<feature type="domain" description="ABC transporter" evidence="7">
    <location>
        <begin position="22"/>
        <end position="255"/>
    </location>
</feature>
<evidence type="ECO:0000256" key="3">
    <source>
        <dbReference type="ARBA" id="ARBA00022475"/>
    </source>
</evidence>
<comment type="caution">
    <text evidence="8">The sequence shown here is derived from an EMBL/GenBank/DDBJ whole genome shotgun (WGS) entry which is preliminary data.</text>
</comment>
<sequence length="278" mass="30072">MSEAALLNPKASAIASPLTPALDIAGVHRRYGSFVALENVNLDIWPGEFVSIIGHSGCGKSTLLNLISGLDHPSEGSVKLLGRTITGPGPDRAMVFQNYSLLPWLSVRANVTEALKAARADMNAEERSASTDHALKMVGLWPHQHKRPSALSGGQRQRVAIARAFAVQPRVLLLDEPFGALDAITKGKLQDELLGMWSAEGESGISNVVMVTHDIDEAIYLSDRIVVMSNGPRAHIHEVLTVDLPRPRDRAELVTHPTYLGLKAHMLHLLGTVLATHH</sequence>
<dbReference type="Gene3D" id="3.40.50.300">
    <property type="entry name" value="P-loop containing nucleotide triphosphate hydrolases"/>
    <property type="match status" value="1"/>
</dbReference>
<dbReference type="Proteomes" id="UP001595979">
    <property type="component" value="Unassembled WGS sequence"/>
</dbReference>
<keyword evidence="5 8" id="KW-0067">ATP-binding</keyword>
<dbReference type="GO" id="GO:0005524">
    <property type="term" value="F:ATP binding"/>
    <property type="evidence" value="ECO:0007669"/>
    <property type="project" value="UniProtKB-KW"/>
</dbReference>
<dbReference type="SMART" id="SM00382">
    <property type="entry name" value="AAA"/>
    <property type="match status" value="1"/>
</dbReference>
<keyword evidence="9" id="KW-1185">Reference proteome</keyword>
<keyword evidence="6" id="KW-0472">Membrane</keyword>
<dbReference type="RefSeq" id="WP_380049783.1">
    <property type="nucleotide sequence ID" value="NZ_JBHSOH010000014.1"/>
</dbReference>
<dbReference type="InterPro" id="IPR017871">
    <property type="entry name" value="ABC_transporter-like_CS"/>
</dbReference>
<evidence type="ECO:0000313" key="8">
    <source>
        <dbReference type="EMBL" id="MFC5849094.1"/>
    </source>
</evidence>
<dbReference type="PANTHER" id="PTHR42788:SF7">
    <property type="entry name" value="NITRATE ABC TRANSPORTER ATP-BINDING PROTEIN"/>
    <property type="match status" value="1"/>
</dbReference>
<dbReference type="Pfam" id="PF00005">
    <property type="entry name" value="ABC_tran"/>
    <property type="match status" value="1"/>
</dbReference>
<dbReference type="InterPro" id="IPR003439">
    <property type="entry name" value="ABC_transporter-like_ATP-bd"/>
</dbReference>
<dbReference type="CDD" id="cd03293">
    <property type="entry name" value="ABC_NrtD_SsuB_transporters"/>
    <property type="match status" value="1"/>
</dbReference>
<evidence type="ECO:0000256" key="5">
    <source>
        <dbReference type="ARBA" id="ARBA00022840"/>
    </source>
</evidence>
<dbReference type="NCBIfam" id="TIGR01184">
    <property type="entry name" value="ntrCD"/>
    <property type="match status" value="1"/>
</dbReference>
<organism evidence="8 9">
    <name type="scientific">Deinococcus petrolearius</name>
    <dbReference type="NCBI Taxonomy" id="1751295"/>
    <lineage>
        <taxon>Bacteria</taxon>
        <taxon>Thermotogati</taxon>
        <taxon>Deinococcota</taxon>
        <taxon>Deinococci</taxon>
        <taxon>Deinococcales</taxon>
        <taxon>Deinococcaceae</taxon>
        <taxon>Deinococcus</taxon>
    </lineage>
</organism>
<dbReference type="InterPro" id="IPR027417">
    <property type="entry name" value="P-loop_NTPase"/>
</dbReference>
<dbReference type="InterPro" id="IPR050166">
    <property type="entry name" value="ABC_transporter_ATP-bind"/>
</dbReference>
<keyword evidence="3" id="KW-1003">Cell membrane</keyword>
<dbReference type="SUPFAM" id="SSF52540">
    <property type="entry name" value="P-loop containing nucleoside triphosphate hydrolases"/>
    <property type="match status" value="1"/>
</dbReference>
<dbReference type="PROSITE" id="PS00211">
    <property type="entry name" value="ABC_TRANSPORTER_1"/>
    <property type="match status" value="1"/>
</dbReference>
<comment type="subcellular location">
    <subcellularLocation>
        <location evidence="1">Cell membrane</location>
        <topology evidence="1">Peripheral membrane protein</topology>
    </subcellularLocation>
</comment>
<dbReference type="InterPro" id="IPR005890">
    <property type="entry name" value="NO3_transporter_ATP-bd-like"/>
</dbReference>
<evidence type="ECO:0000256" key="6">
    <source>
        <dbReference type="ARBA" id="ARBA00023136"/>
    </source>
</evidence>
<reference evidence="9" key="1">
    <citation type="journal article" date="2019" name="Int. J. Syst. Evol. Microbiol.">
        <title>The Global Catalogue of Microorganisms (GCM) 10K type strain sequencing project: providing services to taxonomists for standard genome sequencing and annotation.</title>
        <authorList>
            <consortium name="The Broad Institute Genomics Platform"/>
            <consortium name="The Broad Institute Genome Sequencing Center for Infectious Disease"/>
            <person name="Wu L."/>
            <person name="Ma J."/>
        </authorList>
    </citation>
    <scope>NUCLEOTIDE SEQUENCE [LARGE SCALE GENOMIC DNA]</scope>
    <source>
        <strain evidence="9">CGMCC 1.15053</strain>
    </source>
</reference>
<keyword evidence="2" id="KW-0813">Transport</keyword>
<evidence type="ECO:0000256" key="4">
    <source>
        <dbReference type="ARBA" id="ARBA00022741"/>
    </source>
</evidence>
<proteinExistence type="predicted"/>
<dbReference type="InterPro" id="IPR003593">
    <property type="entry name" value="AAA+_ATPase"/>
</dbReference>
<name>A0ABW1DLA5_9DEIO</name>
<accession>A0ABW1DLA5</accession>
<evidence type="ECO:0000256" key="1">
    <source>
        <dbReference type="ARBA" id="ARBA00004202"/>
    </source>
</evidence>
<evidence type="ECO:0000259" key="7">
    <source>
        <dbReference type="PROSITE" id="PS50893"/>
    </source>
</evidence>
<evidence type="ECO:0000313" key="9">
    <source>
        <dbReference type="Proteomes" id="UP001595979"/>
    </source>
</evidence>
<protein>
    <submittedName>
        <fullName evidence="8">ABC transporter ATP-binding protein</fullName>
    </submittedName>
</protein>
<dbReference type="PROSITE" id="PS50893">
    <property type="entry name" value="ABC_TRANSPORTER_2"/>
    <property type="match status" value="1"/>
</dbReference>
<gene>
    <name evidence="8" type="ORF">ACFPQ6_12315</name>
</gene>
<dbReference type="PANTHER" id="PTHR42788">
    <property type="entry name" value="TAURINE IMPORT ATP-BINDING PROTEIN-RELATED"/>
    <property type="match status" value="1"/>
</dbReference>
<evidence type="ECO:0000256" key="2">
    <source>
        <dbReference type="ARBA" id="ARBA00022448"/>
    </source>
</evidence>
<keyword evidence="4" id="KW-0547">Nucleotide-binding</keyword>